<evidence type="ECO:0000256" key="2">
    <source>
        <dbReference type="ARBA" id="ARBA00022475"/>
    </source>
</evidence>
<reference evidence="8 9" key="1">
    <citation type="submission" date="2024-09" db="EMBL/GenBank/DDBJ databases">
        <authorList>
            <person name="Sun Q."/>
            <person name="Mori K."/>
        </authorList>
    </citation>
    <scope>NUCLEOTIDE SEQUENCE [LARGE SCALE GENOMIC DNA]</scope>
    <source>
        <strain evidence="8 9">TBRC 3947</strain>
    </source>
</reference>
<dbReference type="RefSeq" id="WP_377243727.1">
    <property type="nucleotide sequence ID" value="NZ_JBHLUH010000003.1"/>
</dbReference>
<dbReference type="InterPro" id="IPR003838">
    <property type="entry name" value="ABC3_permease_C"/>
</dbReference>
<keyword evidence="4 6" id="KW-1133">Transmembrane helix</keyword>
<feature type="transmembrane region" description="Helical" evidence="6">
    <location>
        <begin position="20"/>
        <end position="41"/>
    </location>
</feature>
<feature type="transmembrane region" description="Helical" evidence="6">
    <location>
        <begin position="289"/>
        <end position="314"/>
    </location>
</feature>
<feature type="transmembrane region" description="Helical" evidence="6">
    <location>
        <begin position="615"/>
        <end position="641"/>
    </location>
</feature>
<feature type="transmembrane region" description="Helical" evidence="6">
    <location>
        <begin position="414"/>
        <end position="436"/>
    </location>
</feature>
<comment type="caution">
    <text evidence="8">The sequence shown here is derived from an EMBL/GenBank/DDBJ whole genome shotgun (WGS) entry which is preliminary data.</text>
</comment>
<feature type="transmembrane region" description="Helical" evidence="6">
    <location>
        <begin position="705"/>
        <end position="727"/>
    </location>
</feature>
<evidence type="ECO:0000256" key="6">
    <source>
        <dbReference type="SAM" id="Phobius"/>
    </source>
</evidence>
<dbReference type="Proteomes" id="UP001589867">
    <property type="component" value="Unassembled WGS sequence"/>
</dbReference>
<feature type="transmembrane region" description="Helical" evidence="6">
    <location>
        <begin position="243"/>
        <end position="269"/>
    </location>
</feature>
<feature type="transmembrane region" description="Helical" evidence="6">
    <location>
        <begin position="365"/>
        <end position="393"/>
    </location>
</feature>
<dbReference type="PANTHER" id="PTHR30287">
    <property type="entry name" value="MEMBRANE COMPONENT OF PREDICTED ABC SUPERFAMILY METABOLITE UPTAKE TRANSPORTER"/>
    <property type="match status" value="1"/>
</dbReference>
<evidence type="ECO:0000256" key="3">
    <source>
        <dbReference type="ARBA" id="ARBA00022692"/>
    </source>
</evidence>
<organism evidence="8 9">
    <name type="scientific">Phytohabitans kaempferiae</name>
    <dbReference type="NCBI Taxonomy" id="1620943"/>
    <lineage>
        <taxon>Bacteria</taxon>
        <taxon>Bacillati</taxon>
        <taxon>Actinomycetota</taxon>
        <taxon>Actinomycetes</taxon>
        <taxon>Micromonosporales</taxon>
        <taxon>Micromonosporaceae</taxon>
    </lineage>
</organism>
<dbReference type="InterPro" id="IPR038766">
    <property type="entry name" value="Membrane_comp_ABC_pdt"/>
</dbReference>
<protein>
    <submittedName>
        <fullName evidence="8">FtsX-like permease family protein</fullName>
    </submittedName>
</protein>
<proteinExistence type="predicted"/>
<sequence length="739" mass="77328">MIRLGLRLALASGREAVVRLAVIAVAVALGVGLLLAALAGINAVNAQNSRYAWLNSGLVEQPTGPRAADPIWWALRDDVFHGDRIGRLDVATTGPDAPALPGITHVPGPGEYFASPALSELLRTHPAVELADRFPGREVGTIGDAALPSPDSLLIVVGRTPDEVSQVRGATQVASVLTTDPSECDRCVIGIGTEGISVVLGVVAGALIVPVLILIGTATRLAAARREQRFAAMRLVGATPRQISVISAVESTVAAVTGAVAGIGLFFAFRSALAMIPFTGERFYPGDLSLGLVEVLLVVLGVPLGAAVVARFALRRVQISPLGVTRRVTPRPPQAWRLILLVAGVAELLYFVGRRPGTTNGQIMAYMSGFVLIMIGLVVAGPWLTLVGSRILARRARHAAAIIAGRRLADNPQAGFRAVSGLMLALFVTSVATGVMTTMVAERGAPRSGSVMGSVLSHTFWPEDGDAPSVAQIPAGLASVPGVVAIQPVYANPQQRSTPDNPDWLPGLIRCADLARSPELGRCAPGADVAYVYTDLVGLRRASDDPPVWSAAPVEAASVQALPLLSVVVETDGSTAAIERSRTLLEAAFPNTRFPSTVAELEGDFRRTLVQWQQLANVVIVASLAIAGCSLAVSVVGGLTERKRPFSMLRLTGVRIGLLRRVVVLESAVPMLFVAVLAIGMGFLAAQLFLTSQLDYTLRAPGVGYYAAVSAGLVASLAIIASTLPLLRRITGPETARNE</sequence>
<dbReference type="Pfam" id="PF02687">
    <property type="entry name" value="FtsX"/>
    <property type="match status" value="2"/>
</dbReference>
<keyword evidence="9" id="KW-1185">Reference proteome</keyword>
<evidence type="ECO:0000259" key="7">
    <source>
        <dbReference type="Pfam" id="PF02687"/>
    </source>
</evidence>
<accession>A0ABV6LUZ7</accession>
<dbReference type="EMBL" id="JBHLUH010000003">
    <property type="protein sequence ID" value="MFC0526216.1"/>
    <property type="molecule type" value="Genomic_DNA"/>
</dbReference>
<feature type="transmembrane region" description="Helical" evidence="6">
    <location>
        <begin position="662"/>
        <end position="685"/>
    </location>
</feature>
<dbReference type="PANTHER" id="PTHR30287:SF2">
    <property type="entry name" value="BLL1001 PROTEIN"/>
    <property type="match status" value="1"/>
</dbReference>
<gene>
    <name evidence="8" type="ORF">ACFFIA_00875</name>
</gene>
<keyword evidence="5 6" id="KW-0472">Membrane</keyword>
<evidence type="ECO:0000256" key="5">
    <source>
        <dbReference type="ARBA" id="ARBA00023136"/>
    </source>
</evidence>
<evidence type="ECO:0000256" key="1">
    <source>
        <dbReference type="ARBA" id="ARBA00004651"/>
    </source>
</evidence>
<feature type="transmembrane region" description="Helical" evidence="6">
    <location>
        <begin position="196"/>
        <end position="222"/>
    </location>
</feature>
<keyword evidence="3 6" id="KW-0812">Transmembrane</keyword>
<feature type="transmembrane region" description="Helical" evidence="6">
    <location>
        <begin position="335"/>
        <end position="353"/>
    </location>
</feature>
<evidence type="ECO:0000313" key="9">
    <source>
        <dbReference type="Proteomes" id="UP001589867"/>
    </source>
</evidence>
<evidence type="ECO:0000313" key="8">
    <source>
        <dbReference type="EMBL" id="MFC0526216.1"/>
    </source>
</evidence>
<feature type="domain" description="ABC3 transporter permease C-terminal" evidence="7">
    <location>
        <begin position="202"/>
        <end position="317"/>
    </location>
</feature>
<comment type="subcellular location">
    <subcellularLocation>
        <location evidence="1">Cell membrane</location>
        <topology evidence="1">Multi-pass membrane protein</topology>
    </subcellularLocation>
</comment>
<keyword evidence="2" id="KW-1003">Cell membrane</keyword>
<name>A0ABV6LUZ7_9ACTN</name>
<feature type="domain" description="ABC3 transporter permease C-terminal" evidence="7">
    <location>
        <begin position="618"/>
        <end position="729"/>
    </location>
</feature>
<evidence type="ECO:0000256" key="4">
    <source>
        <dbReference type="ARBA" id="ARBA00022989"/>
    </source>
</evidence>